<comment type="caution">
    <text evidence="2">The sequence shown here is derived from an EMBL/GenBank/DDBJ whole genome shotgun (WGS) entry which is preliminary data.</text>
</comment>
<reference evidence="3" key="1">
    <citation type="submission" date="2014-10" db="EMBL/GenBank/DDBJ databases">
        <title>Genome sequencing of Vitellibacter sp. D-24.</title>
        <authorList>
            <person name="Thevarajoo S."/>
            <person name="Selvaratnam C."/>
            <person name="Goh K.M."/>
            <person name="Chong C.S."/>
        </authorList>
    </citation>
    <scope>NUCLEOTIDE SEQUENCE [LARGE SCALE GENOMIC DNA]</scope>
    <source>
        <strain evidence="3">D-24</strain>
    </source>
</reference>
<evidence type="ECO:0000256" key="1">
    <source>
        <dbReference type="SAM" id="SignalP"/>
    </source>
</evidence>
<keyword evidence="3" id="KW-1185">Reference proteome</keyword>
<protein>
    <submittedName>
        <fullName evidence="2">Uncharacterized protein</fullName>
    </submittedName>
</protein>
<dbReference type="AlphaFoldDB" id="A0A137RER8"/>
<dbReference type="PATRIC" id="fig|1548749.3.peg.2918"/>
<reference evidence="2 3" key="2">
    <citation type="journal article" date="2016" name="Int. J. Syst. Evol. Microbiol.">
        <title>Vitellibacter aquimaris sp. nov., a marine bacterium isolated from seawater.</title>
        <authorList>
            <person name="Thevarajoo S."/>
            <person name="Selvaratnam C."/>
            <person name="Goh K.M."/>
            <person name="Hong K.W."/>
            <person name="Chan X.Y."/>
            <person name="Chan K.G."/>
            <person name="Chong C.S."/>
        </authorList>
    </citation>
    <scope>NUCLEOTIDE SEQUENCE [LARGE SCALE GENOMIC DNA]</scope>
    <source>
        <strain evidence="2 3">D-24</strain>
    </source>
</reference>
<feature type="chain" id="PRO_5007479686" evidence="1">
    <location>
        <begin position="19"/>
        <end position="294"/>
    </location>
</feature>
<dbReference type="EMBL" id="JRWG01000013">
    <property type="protein sequence ID" value="KXN97990.1"/>
    <property type="molecule type" value="Genomic_DNA"/>
</dbReference>
<dbReference type="Proteomes" id="UP000070138">
    <property type="component" value="Unassembled WGS sequence"/>
</dbReference>
<proteinExistence type="predicted"/>
<sequence>MTFWTCILSLFSASTLFAQSFEELNHLEGNKTKTYYSNGSKEQAETMAKRCDNVISFYKSLINFEPTVTLLVLSPDDWSKYTKFPVYGMPHYDDVKTLIVASEDNDFWKSFIPPLDQLPKELAQQISKTYSDKNNSLSMRDFFDLLAIHELGHAFHEQGGLTMQRKWMGELFANILLHTYIAEKEPELLPALTVFPQMVVSSTNKSELKFTTLNELENNYDLIGQKYPKNYGWYQCRWHKAAGEIYDSGKTKAFKKLWLALKKQNELLDDAAFEKLLSKKVHKSAANVQLKWDE</sequence>
<gene>
    <name evidence="2" type="ORF">LS48_13985</name>
</gene>
<feature type="signal peptide" evidence="1">
    <location>
        <begin position="1"/>
        <end position="18"/>
    </location>
</feature>
<keyword evidence="1" id="KW-0732">Signal</keyword>
<accession>A0A137RER8</accession>
<name>A0A137RER8_9FLAO</name>
<evidence type="ECO:0000313" key="3">
    <source>
        <dbReference type="Proteomes" id="UP000070138"/>
    </source>
</evidence>
<evidence type="ECO:0000313" key="2">
    <source>
        <dbReference type="EMBL" id="KXN97990.1"/>
    </source>
</evidence>
<organism evidence="2 3">
    <name type="scientific">Aequorivita aquimaris</name>
    <dbReference type="NCBI Taxonomy" id="1548749"/>
    <lineage>
        <taxon>Bacteria</taxon>
        <taxon>Pseudomonadati</taxon>
        <taxon>Bacteroidota</taxon>
        <taxon>Flavobacteriia</taxon>
        <taxon>Flavobacteriales</taxon>
        <taxon>Flavobacteriaceae</taxon>
        <taxon>Aequorivita</taxon>
    </lineage>
</organism>